<dbReference type="RefSeq" id="WP_379025155.1">
    <property type="nucleotide sequence ID" value="NZ_JBHRTA010000041.1"/>
</dbReference>
<proteinExistence type="predicted"/>
<accession>A0ABV7JR69</accession>
<name>A0ABV7JR69_9SPHI</name>
<evidence type="ECO:0000256" key="2">
    <source>
        <dbReference type="SAM" id="SignalP"/>
    </source>
</evidence>
<dbReference type="EMBL" id="JBHRTA010000041">
    <property type="protein sequence ID" value="MFC3199480.1"/>
    <property type="molecule type" value="Genomic_DNA"/>
</dbReference>
<sequence>MEKQELSRYAKLKILITLCFVFVACAHENKTQNSNESNSKGKTDKEYPCPSEKLSENPVDSNVFERILITYIEEEKISEERNFIYV</sequence>
<feature type="signal peptide" evidence="2">
    <location>
        <begin position="1"/>
        <end position="26"/>
    </location>
</feature>
<keyword evidence="2" id="KW-0732">Signal</keyword>
<feature type="chain" id="PRO_5046555857" description="Lipoprotein" evidence="2">
    <location>
        <begin position="27"/>
        <end position="86"/>
    </location>
</feature>
<feature type="non-terminal residue" evidence="3">
    <location>
        <position position="86"/>
    </location>
</feature>
<keyword evidence="4" id="KW-1185">Reference proteome</keyword>
<evidence type="ECO:0000313" key="4">
    <source>
        <dbReference type="Proteomes" id="UP001595526"/>
    </source>
</evidence>
<organism evidence="3 4">
    <name type="scientific">Parapedobacter deserti</name>
    <dbReference type="NCBI Taxonomy" id="1912957"/>
    <lineage>
        <taxon>Bacteria</taxon>
        <taxon>Pseudomonadati</taxon>
        <taxon>Bacteroidota</taxon>
        <taxon>Sphingobacteriia</taxon>
        <taxon>Sphingobacteriales</taxon>
        <taxon>Sphingobacteriaceae</taxon>
        <taxon>Parapedobacter</taxon>
    </lineage>
</organism>
<comment type="caution">
    <text evidence="3">The sequence shown here is derived from an EMBL/GenBank/DDBJ whole genome shotgun (WGS) entry which is preliminary data.</text>
</comment>
<dbReference type="Proteomes" id="UP001595526">
    <property type="component" value="Unassembled WGS sequence"/>
</dbReference>
<evidence type="ECO:0008006" key="5">
    <source>
        <dbReference type="Google" id="ProtNLM"/>
    </source>
</evidence>
<protein>
    <recommendedName>
        <fullName evidence="5">Lipoprotein</fullName>
    </recommendedName>
</protein>
<evidence type="ECO:0000256" key="1">
    <source>
        <dbReference type="SAM" id="MobiDB-lite"/>
    </source>
</evidence>
<feature type="region of interest" description="Disordered" evidence="1">
    <location>
        <begin position="31"/>
        <end position="57"/>
    </location>
</feature>
<reference evidence="4" key="1">
    <citation type="journal article" date="2019" name="Int. J. Syst. Evol. Microbiol.">
        <title>The Global Catalogue of Microorganisms (GCM) 10K type strain sequencing project: providing services to taxonomists for standard genome sequencing and annotation.</title>
        <authorList>
            <consortium name="The Broad Institute Genomics Platform"/>
            <consortium name="The Broad Institute Genome Sequencing Center for Infectious Disease"/>
            <person name="Wu L."/>
            <person name="Ma J."/>
        </authorList>
    </citation>
    <scope>NUCLEOTIDE SEQUENCE [LARGE SCALE GENOMIC DNA]</scope>
    <source>
        <strain evidence="4">KCTC 52416</strain>
    </source>
</reference>
<dbReference type="PROSITE" id="PS51257">
    <property type="entry name" value="PROKAR_LIPOPROTEIN"/>
    <property type="match status" value="1"/>
</dbReference>
<gene>
    <name evidence="3" type="ORF">ACFOET_17795</name>
</gene>
<evidence type="ECO:0000313" key="3">
    <source>
        <dbReference type="EMBL" id="MFC3199480.1"/>
    </source>
</evidence>